<dbReference type="InterPro" id="IPR008984">
    <property type="entry name" value="SMAD_FHA_dom_sf"/>
</dbReference>
<organism evidence="3 4">
    <name type="scientific">Thiospirillum jenense</name>
    <dbReference type="NCBI Taxonomy" id="1653858"/>
    <lineage>
        <taxon>Bacteria</taxon>
        <taxon>Pseudomonadati</taxon>
        <taxon>Pseudomonadota</taxon>
        <taxon>Gammaproteobacteria</taxon>
        <taxon>Chromatiales</taxon>
        <taxon>Chromatiaceae</taxon>
        <taxon>Thiospirillum</taxon>
    </lineage>
</organism>
<dbReference type="InterPro" id="IPR050706">
    <property type="entry name" value="Cyclic-di-GMP_PDE-like"/>
</dbReference>
<sequence>MSVTAQQMTAALSEGAWYLEGRSPDGKTWLVHLSHLPFCIGRREECDLCLASPDISRQHAEIFSPDEQTLVVREFGSTNGTYVNRQRVHGDQQLKSGDVLHFGSQEFRIACRQNEQQASPSTRHNQQDTVIAAAIPGFGFFTSHRSFDDLLEKRAVLAYFQPLIRSQDDSVFGYELLGRGNFEGLPPSPGPLFEIAASLGRQIELSTLFRDIGIAQARVLPAGQQVFFNTVPEETKIKFLSHDLPKLRALAPDLAMTMEVHEAAVTDIKTMRQVRDLLKDLNIGLAYDDFGAGQARLLELIEVPPDVLKFDIALIRNIHERPPKSRQVIATLVNMARDLGIKSLAEGTEIKEEVEVCRELGFDYFQGYYFGKPAPNFV</sequence>
<evidence type="ECO:0000313" key="3">
    <source>
        <dbReference type="EMBL" id="MBB1126630.1"/>
    </source>
</evidence>
<dbReference type="PANTHER" id="PTHR33121:SF76">
    <property type="entry name" value="SIGNALING PROTEIN"/>
    <property type="match status" value="1"/>
</dbReference>
<dbReference type="SUPFAM" id="SSF141868">
    <property type="entry name" value="EAL domain-like"/>
    <property type="match status" value="1"/>
</dbReference>
<dbReference type="GO" id="GO:0071111">
    <property type="term" value="F:cyclic-guanylate-specific phosphodiesterase activity"/>
    <property type="evidence" value="ECO:0007669"/>
    <property type="project" value="InterPro"/>
</dbReference>
<feature type="domain" description="FHA" evidence="1">
    <location>
        <begin position="38"/>
        <end position="88"/>
    </location>
</feature>
<feature type="domain" description="EAL" evidence="2">
    <location>
        <begin position="140"/>
        <end position="378"/>
    </location>
</feature>
<dbReference type="CDD" id="cd01948">
    <property type="entry name" value="EAL"/>
    <property type="match status" value="1"/>
</dbReference>
<dbReference type="Pfam" id="PF00563">
    <property type="entry name" value="EAL"/>
    <property type="match status" value="1"/>
</dbReference>
<dbReference type="InterPro" id="IPR001633">
    <property type="entry name" value="EAL_dom"/>
</dbReference>
<dbReference type="PROSITE" id="PS50883">
    <property type="entry name" value="EAL"/>
    <property type="match status" value="1"/>
</dbReference>
<dbReference type="Gene3D" id="3.20.20.450">
    <property type="entry name" value="EAL domain"/>
    <property type="match status" value="1"/>
</dbReference>
<gene>
    <name evidence="3" type="ORF">HUK38_10370</name>
</gene>
<dbReference type="SUPFAM" id="SSF49879">
    <property type="entry name" value="SMAD/FHA domain"/>
    <property type="match status" value="1"/>
</dbReference>
<name>A0A839HET7_9GAMM</name>
<evidence type="ECO:0000259" key="2">
    <source>
        <dbReference type="PROSITE" id="PS50883"/>
    </source>
</evidence>
<dbReference type="RefSeq" id="WP_182584255.1">
    <property type="nucleotide sequence ID" value="NZ_JABVCQ010000022.1"/>
</dbReference>
<evidence type="ECO:0000259" key="1">
    <source>
        <dbReference type="PROSITE" id="PS50006"/>
    </source>
</evidence>
<dbReference type="CDD" id="cd00060">
    <property type="entry name" value="FHA"/>
    <property type="match status" value="1"/>
</dbReference>
<dbReference type="AlphaFoldDB" id="A0A839HET7"/>
<dbReference type="PROSITE" id="PS50006">
    <property type="entry name" value="FHA_DOMAIN"/>
    <property type="match status" value="1"/>
</dbReference>
<accession>A0A839HET7</accession>
<reference evidence="3 4" key="1">
    <citation type="journal article" date="2020" name="Arch. Microbiol.">
        <title>The genome sequence of the giant phototrophic gammaproteobacterium Thiospirillum jenense gives insight into its physiological properties and phylogenetic relationships.</title>
        <authorList>
            <person name="Imhoff J.F."/>
            <person name="Meyer T.E."/>
            <person name="Kyndt J.A."/>
        </authorList>
    </citation>
    <scope>NUCLEOTIDE SEQUENCE [LARGE SCALE GENOMIC DNA]</scope>
    <source>
        <strain evidence="3 4">DSM 216</strain>
    </source>
</reference>
<dbReference type="SMART" id="SM00240">
    <property type="entry name" value="FHA"/>
    <property type="match status" value="1"/>
</dbReference>
<dbReference type="Pfam" id="PF00498">
    <property type="entry name" value="FHA"/>
    <property type="match status" value="1"/>
</dbReference>
<dbReference type="PANTHER" id="PTHR33121">
    <property type="entry name" value="CYCLIC DI-GMP PHOSPHODIESTERASE PDEF"/>
    <property type="match status" value="1"/>
</dbReference>
<dbReference type="EMBL" id="JABVCQ010000022">
    <property type="protein sequence ID" value="MBB1126630.1"/>
    <property type="molecule type" value="Genomic_DNA"/>
</dbReference>
<comment type="caution">
    <text evidence="3">The sequence shown here is derived from an EMBL/GenBank/DDBJ whole genome shotgun (WGS) entry which is preliminary data.</text>
</comment>
<keyword evidence="4" id="KW-1185">Reference proteome</keyword>
<dbReference type="Proteomes" id="UP000548632">
    <property type="component" value="Unassembled WGS sequence"/>
</dbReference>
<dbReference type="Gene3D" id="2.60.200.20">
    <property type="match status" value="1"/>
</dbReference>
<proteinExistence type="predicted"/>
<protein>
    <submittedName>
        <fullName evidence="3">EAL domain-containing protein</fullName>
    </submittedName>
</protein>
<dbReference type="SMART" id="SM00052">
    <property type="entry name" value="EAL"/>
    <property type="match status" value="1"/>
</dbReference>
<evidence type="ECO:0000313" key="4">
    <source>
        <dbReference type="Proteomes" id="UP000548632"/>
    </source>
</evidence>
<dbReference type="InterPro" id="IPR035919">
    <property type="entry name" value="EAL_sf"/>
</dbReference>
<dbReference type="InterPro" id="IPR000253">
    <property type="entry name" value="FHA_dom"/>
</dbReference>